<proteinExistence type="predicted"/>
<dbReference type="InterPro" id="IPR052019">
    <property type="entry name" value="F420H2_bilvrd_red/Heme_oxyg"/>
</dbReference>
<organism evidence="3 4">
    <name type="scientific">Actinocorallia libanotica</name>
    <dbReference type="NCBI Taxonomy" id="46162"/>
    <lineage>
        <taxon>Bacteria</taxon>
        <taxon>Bacillati</taxon>
        <taxon>Actinomycetota</taxon>
        <taxon>Actinomycetes</taxon>
        <taxon>Streptosporangiales</taxon>
        <taxon>Thermomonosporaceae</taxon>
        <taxon>Actinocorallia</taxon>
    </lineage>
</organism>
<dbReference type="InterPro" id="IPR012349">
    <property type="entry name" value="Split_barrel_FMN-bd"/>
</dbReference>
<evidence type="ECO:0000313" key="4">
    <source>
        <dbReference type="Proteomes" id="UP001500665"/>
    </source>
</evidence>
<gene>
    <name evidence="3" type="ORF">GCM10009550_60030</name>
</gene>
<keyword evidence="4" id="KW-1185">Reference proteome</keyword>
<dbReference type="NCBIfam" id="TIGR03618">
    <property type="entry name" value="Rv1155_F420"/>
    <property type="match status" value="1"/>
</dbReference>
<dbReference type="PANTHER" id="PTHR35176:SF6">
    <property type="entry name" value="HEME OXYGENASE HI_0854-RELATED"/>
    <property type="match status" value="1"/>
</dbReference>
<evidence type="ECO:0000259" key="2">
    <source>
        <dbReference type="Pfam" id="PF01243"/>
    </source>
</evidence>
<dbReference type="InterPro" id="IPR019920">
    <property type="entry name" value="F420-binding_dom_put"/>
</dbReference>
<dbReference type="PANTHER" id="PTHR35176">
    <property type="entry name" value="HEME OXYGENASE HI_0854-RELATED"/>
    <property type="match status" value="1"/>
</dbReference>
<keyword evidence="1" id="KW-0560">Oxidoreductase</keyword>
<comment type="caution">
    <text evidence="3">The sequence shown here is derived from an EMBL/GenBank/DDBJ whole genome shotgun (WGS) entry which is preliminary data.</text>
</comment>
<dbReference type="Gene3D" id="2.30.110.10">
    <property type="entry name" value="Electron Transport, Fmn-binding Protein, Chain A"/>
    <property type="match status" value="1"/>
</dbReference>
<dbReference type="SUPFAM" id="SSF50475">
    <property type="entry name" value="FMN-binding split barrel"/>
    <property type="match status" value="1"/>
</dbReference>
<dbReference type="Pfam" id="PF01243">
    <property type="entry name" value="PNPOx_N"/>
    <property type="match status" value="1"/>
</dbReference>
<protein>
    <recommendedName>
        <fullName evidence="2">Pyridoxamine 5'-phosphate oxidase N-terminal domain-containing protein</fullName>
    </recommendedName>
</protein>
<dbReference type="RefSeq" id="WP_344244387.1">
    <property type="nucleotide sequence ID" value="NZ_BAAAHH010000031.1"/>
</dbReference>
<dbReference type="InterPro" id="IPR011576">
    <property type="entry name" value="Pyridox_Oxase_N"/>
</dbReference>
<evidence type="ECO:0000313" key="3">
    <source>
        <dbReference type="EMBL" id="GAA0963772.1"/>
    </source>
</evidence>
<accession>A0ABP4CDL6</accession>
<name>A0ABP4CDL6_9ACTN</name>
<feature type="domain" description="Pyridoxamine 5'-phosphate oxidase N-terminal" evidence="2">
    <location>
        <begin position="5"/>
        <end position="126"/>
    </location>
</feature>
<evidence type="ECO:0000256" key="1">
    <source>
        <dbReference type="ARBA" id="ARBA00023002"/>
    </source>
</evidence>
<dbReference type="Proteomes" id="UP001500665">
    <property type="component" value="Unassembled WGS sequence"/>
</dbReference>
<dbReference type="EMBL" id="BAAAHH010000031">
    <property type="protein sequence ID" value="GAA0963772.1"/>
    <property type="molecule type" value="Genomic_DNA"/>
</dbReference>
<reference evidence="4" key="1">
    <citation type="journal article" date="2019" name="Int. J. Syst. Evol. Microbiol.">
        <title>The Global Catalogue of Microorganisms (GCM) 10K type strain sequencing project: providing services to taxonomists for standard genome sequencing and annotation.</title>
        <authorList>
            <consortium name="The Broad Institute Genomics Platform"/>
            <consortium name="The Broad Institute Genome Sequencing Center for Infectious Disease"/>
            <person name="Wu L."/>
            <person name="Ma J."/>
        </authorList>
    </citation>
    <scope>NUCLEOTIDE SEQUENCE [LARGE SCALE GENOMIC DNA]</scope>
    <source>
        <strain evidence="4">JCM 10696</strain>
    </source>
</reference>
<sequence>MAELSDKAKALLERPIPGWVTTLDKDGSPHNTVVWVGLDERGVYFNTAVGRVKERHLRRNPRVSVSVLDPEDAYNLVSVTGTATLESEGADAVIDALAGKYMGVDEYPFRKDGEQRVTVRIRPEKIIG</sequence>